<comment type="caution">
    <text evidence="1">The sequence shown here is derived from an EMBL/GenBank/DDBJ whole genome shotgun (WGS) entry which is preliminary data.</text>
</comment>
<keyword evidence="2" id="KW-1185">Reference proteome</keyword>
<accession>A0A9J5YWU7</accession>
<evidence type="ECO:0000313" key="2">
    <source>
        <dbReference type="Proteomes" id="UP000824120"/>
    </source>
</evidence>
<protein>
    <submittedName>
        <fullName evidence="1">Uncharacterized protein</fullName>
    </submittedName>
</protein>
<dbReference type="Proteomes" id="UP000824120">
    <property type="component" value="Chromosome 6"/>
</dbReference>
<dbReference type="AlphaFoldDB" id="A0A9J5YWU7"/>
<reference evidence="1 2" key="1">
    <citation type="submission" date="2020-09" db="EMBL/GenBank/DDBJ databases">
        <title>De no assembly of potato wild relative species, Solanum commersonii.</title>
        <authorList>
            <person name="Cho K."/>
        </authorList>
    </citation>
    <scope>NUCLEOTIDE SEQUENCE [LARGE SCALE GENOMIC DNA]</scope>
    <source>
        <strain evidence="1">LZ3.2</strain>
        <tissue evidence="1">Leaf</tissue>
    </source>
</reference>
<sequence>MDGDFLHILLVIWGTKFQFLRVSYLAPYPYLLNVIYIQ</sequence>
<name>A0A9J5YWU7_SOLCO</name>
<proteinExistence type="predicted"/>
<organism evidence="1 2">
    <name type="scientific">Solanum commersonii</name>
    <name type="common">Commerson's wild potato</name>
    <name type="synonym">Commerson's nightshade</name>
    <dbReference type="NCBI Taxonomy" id="4109"/>
    <lineage>
        <taxon>Eukaryota</taxon>
        <taxon>Viridiplantae</taxon>
        <taxon>Streptophyta</taxon>
        <taxon>Embryophyta</taxon>
        <taxon>Tracheophyta</taxon>
        <taxon>Spermatophyta</taxon>
        <taxon>Magnoliopsida</taxon>
        <taxon>eudicotyledons</taxon>
        <taxon>Gunneridae</taxon>
        <taxon>Pentapetalae</taxon>
        <taxon>asterids</taxon>
        <taxon>lamiids</taxon>
        <taxon>Solanales</taxon>
        <taxon>Solanaceae</taxon>
        <taxon>Solanoideae</taxon>
        <taxon>Solaneae</taxon>
        <taxon>Solanum</taxon>
    </lineage>
</organism>
<dbReference type="EMBL" id="JACXVP010000006">
    <property type="protein sequence ID" value="KAG5603358.1"/>
    <property type="molecule type" value="Genomic_DNA"/>
</dbReference>
<gene>
    <name evidence="1" type="ORF">H5410_034728</name>
</gene>
<evidence type="ECO:0000313" key="1">
    <source>
        <dbReference type="EMBL" id="KAG5603358.1"/>
    </source>
</evidence>